<keyword evidence="8" id="KW-1207">Sterol metabolism</keyword>
<keyword evidence="6" id="KW-0560">Oxidoreductase</keyword>
<proteinExistence type="inferred from homology"/>
<dbReference type="InterPro" id="IPR000172">
    <property type="entry name" value="GMC_OxRdtase_N"/>
</dbReference>
<feature type="domain" description="Glucose-methanol-choline oxidoreductase C-terminal" evidence="17">
    <location>
        <begin position="447"/>
        <end position="525"/>
    </location>
</feature>
<evidence type="ECO:0000259" key="16">
    <source>
        <dbReference type="Pfam" id="PF00732"/>
    </source>
</evidence>
<evidence type="ECO:0000313" key="18">
    <source>
        <dbReference type="EMBL" id="WYY09404.1"/>
    </source>
</evidence>
<comment type="pathway">
    <text evidence="12">Steroid metabolism; cholesterol degradation.</text>
</comment>
<comment type="cofactor">
    <cofactor evidence="1">
        <name>FAD</name>
        <dbReference type="ChEBI" id="CHEBI:57692"/>
    </cofactor>
</comment>
<evidence type="ECO:0000256" key="7">
    <source>
        <dbReference type="ARBA" id="ARBA00023098"/>
    </source>
</evidence>
<evidence type="ECO:0000256" key="10">
    <source>
        <dbReference type="ARBA" id="ARBA00023235"/>
    </source>
</evidence>
<protein>
    <recommendedName>
        <fullName evidence="14">Cholesterol oxidase</fullName>
        <ecNumber evidence="13">1.1.3.6</ecNumber>
        <ecNumber evidence="11">5.3.3.1</ecNumber>
    </recommendedName>
    <alternativeName>
        <fullName evidence="15">Cholesterol isomerase</fullName>
    </alternativeName>
</protein>
<evidence type="ECO:0000256" key="5">
    <source>
        <dbReference type="ARBA" id="ARBA00022827"/>
    </source>
</evidence>
<keyword evidence="5" id="KW-0274">FAD</keyword>
<evidence type="ECO:0000256" key="4">
    <source>
        <dbReference type="ARBA" id="ARBA00022630"/>
    </source>
</evidence>
<organism evidence="18 19">
    <name type="scientific">Gordonia hydrophobica</name>
    <dbReference type="NCBI Taxonomy" id="40516"/>
    <lineage>
        <taxon>Bacteria</taxon>
        <taxon>Bacillati</taxon>
        <taxon>Actinomycetota</taxon>
        <taxon>Actinomycetes</taxon>
        <taxon>Mycobacteriales</taxon>
        <taxon>Gordoniaceae</taxon>
        <taxon>Gordonia</taxon>
    </lineage>
</organism>
<keyword evidence="9" id="KW-0753">Steroid metabolism</keyword>
<evidence type="ECO:0000256" key="6">
    <source>
        <dbReference type="ARBA" id="ARBA00023002"/>
    </source>
</evidence>
<keyword evidence="10" id="KW-0413">Isomerase</keyword>
<evidence type="ECO:0000256" key="12">
    <source>
        <dbReference type="ARBA" id="ARBA00049645"/>
    </source>
</evidence>
<evidence type="ECO:0000259" key="17">
    <source>
        <dbReference type="Pfam" id="PF05199"/>
    </source>
</evidence>
<dbReference type="PANTHER" id="PTHR47470:SF1">
    <property type="entry name" value="FAD-DEPENDENT OXIDOREDUCTASE 2 FAD BINDING DOMAIN-CONTAINING PROTEIN"/>
    <property type="match status" value="1"/>
</dbReference>
<feature type="domain" description="Glucose-methanol-choline oxidoreductase N-terminal" evidence="16">
    <location>
        <begin position="130"/>
        <end position="337"/>
    </location>
</feature>
<dbReference type="InterPro" id="IPR052542">
    <property type="entry name" value="Cholesterol_Oxidase"/>
</dbReference>
<dbReference type="InterPro" id="IPR036188">
    <property type="entry name" value="FAD/NAD-bd_sf"/>
</dbReference>
<keyword evidence="3" id="KW-0153">Cholesterol metabolism</keyword>
<keyword evidence="19" id="KW-1185">Reference proteome</keyword>
<sequence>MPTLPPPAEPTSARPSVTRRTFLAGAAAAAAGFAVAGTSGSAVAAPRRIRSTSSEHRVIVVGSGFGGGVAALRLTQAGVPVLLLERGREWKTGPNANTFPNPTRPDKRALWHGSAPQLFGRPFSPEPYAGLVDAVVGDNMTAVTAAGLGGGSLVYQGMTLEPIESVFNEFLPEQLDWQKMHRVHYPRVAQMLGLATAPDRLIRTPQYRAARQFAAHARRAGLPVSKIPMPIDWQFALDELAGKMRPSYTDGSGALGVNNGGKHSVDVTYLRQARATGLLTVATLHEVTDLARTKSGAWRLHVTETDVNGSPITHKTMTTPTLVMAAGSVHTTRLLLRARESGAVNDLPDGVGTGWGTNGDRIYVWSNPAIDFGAEQGGPVVYGSLNWDKPTDAHTVIQASIPPMGPDLHSTMMVGYGVSRARGQFRYDSATGDARLHWPADGDRRIQWGHIHPTAVKIAGAGSVLTDSNRFLNTTWHPLGGAAMGSVCDREGRVRGQRGLYVVDGALIPGTAAACNPSMTIAAVAERALDSIVANDVGSII</sequence>
<dbReference type="Pfam" id="PF05199">
    <property type="entry name" value="GMC_oxred_C"/>
    <property type="match status" value="1"/>
</dbReference>
<dbReference type="Proteomes" id="UP001479933">
    <property type="component" value="Chromosome"/>
</dbReference>
<evidence type="ECO:0000256" key="9">
    <source>
        <dbReference type="ARBA" id="ARBA00023221"/>
    </source>
</evidence>
<gene>
    <name evidence="18" type="ORF">RVF87_10205</name>
</gene>
<evidence type="ECO:0000256" key="15">
    <source>
        <dbReference type="ARBA" id="ARBA00049778"/>
    </source>
</evidence>
<keyword evidence="7" id="KW-0443">Lipid metabolism</keyword>
<dbReference type="SUPFAM" id="SSF54373">
    <property type="entry name" value="FAD-linked reductases, C-terminal domain"/>
    <property type="match status" value="1"/>
</dbReference>
<reference evidence="18 19" key="1">
    <citation type="journal article" date="2023" name="Virus Evol.">
        <title>Computational host range prediction-The good, the bad, and the ugly.</title>
        <authorList>
            <person name="Howell A.A."/>
            <person name="Versoza C.J."/>
            <person name="Pfeifer S.P."/>
        </authorList>
    </citation>
    <scope>NUCLEOTIDE SEQUENCE [LARGE SCALE GENOMIC DNA]</scope>
    <source>
        <strain evidence="18 19">1610/1b</strain>
    </source>
</reference>
<evidence type="ECO:0000256" key="14">
    <source>
        <dbReference type="ARBA" id="ARBA00049744"/>
    </source>
</evidence>
<dbReference type="InterPro" id="IPR007867">
    <property type="entry name" value="GMC_OxRtase_C"/>
</dbReference>
<dbReference type="Gene3D" id="3.50.50.60">
    <property type="entry name" value="FAD/NAD(P)-binding domain"/>
    <property type="match status" value="1"/>
</dbReference>
<accession>A0ABZ2UBF9</accession>
<dbReference type="Pfam" id="PF00732">
    <property type="entry name" value="GMC_oxred_N"/>
    <property type="match status" value="1"/>
</dbReference>
<evidence type="ECO:0000256" key="2">
    <source>
        <dbReference type="ARBA" id="ARBA00010790"/>
    </source>
</evidence>
<evidence type="ECO:0000256" key="8">
    <source>
        <dbReference type="ARBA" id="ARBA00023166"/>
    </source>
</evidence>
<evidence type="ECO:0000256" key="13">
    <source>
        <dbReference type="ARBA" id="ARBA00049723"/>
    </source>
</evidence>
<dbReference type="EC" id="5.3.3.1" evidence="11"/>
<evidence type="ECO:0000256" key="11">
    <source>
        <dbReference type="ARBA" id="ARBA00038856"/>
    </source>
</evidence>
<dbReference type="EC" id="1.1.3.6" evidence="13"/>
<dbReference type="RefSeq" id="WP_066163380.1">
    <property type="nucleotide sequence ID" value="NZ_CP136137.1"/>
</dbReference>
<dbReference type="PANTHER" id="PTHR47470">
    <property type="entry name" value="CHOLESTEROL OXIDASE"/>
    <property type="match status" value="1"/>
</dbReference>
<keyword evidence="4" id="KW-0285">Flavoprotein</keyword>
<comment type="similarity">
    <text evidence="2">Belongs to the GMC oxidoreductase family.</text>
</comment>
<evidence type="ECO:0000256" key="3">
    <source>
        <dbReference type="ARBA" id="ARBA00022548"/>
    </source>
</evidence>
<dbReference type="Pfam" id="PF13450">
    <property type="entry name" value="NAD_binding_8"/>
    <property type="match status" value="1"/>
</dbReference>
<evidence type="ECO:0000256" key="1">
    <source>
        <dbReference type="ARBA" id="ARBA00001974"/>
    </source>
</evidence>
<dbReference type="PROSITE" id="PS51318">
    <property type="entry name" value="TAT"/>
    <property type="match status" value="1"/>
</dbReference>
<name>A0ABZ2UBF9_9ACTN</name>
<dbReference type="Gene3D" id="3.30.410.10">
    <property type="entry name" value="Cholesterol Oxidase, domain 2"/>
    <property type="match status" value="1"/>
</dbReference>
<evidence type="ECO:0000313" key="19">
    <source>
        <dbReference type="Proteomes" id="UP001479933"/>
    </source>
</evidence>
<dbReference type="SUPFAM" id="SSF51905">
    <property type="entry name" value="FAD/NAD(P)-binding domain"/>
    <property type="match status" value="1"/>
</dbReference>
<dbReference type="EMBL" id="CP136137">
    <property type="protein sequence ID" value="WYY09404.1"/>
    <property type="molecule type" value="Genomic_DNA"/>
</dbReference>
<dbReference type="InterPro" id="IPR006311">
    <property type="entry name" value="TAT_signal"/>
</dbReference>